<protein>
    <submittedName>
        <fullName evidence="13">Uncharacterized protein</fullName>
    </submittedName>
</protein>
<comment type="caution">
    <text evidence="13">The sequence shown here is derived from an EMBL/GenBank/DDBJ whole genome shotgun (WGS) entry which is preliminary data.</text>
</comment>
<feature type="coiled-coil region" evidence="10">
    <location>
        <begin position="861"/>
        <end position="968"/>
    </location>
</feature>
<feature type="transmembrane region" description="Helical" evidence="12">
    <location>
        <begin position="88"/>
        <end position="114"/>
    </location>
</feature>
<evidence type="ECO:0000256" key="11">
    <source>
        <dbReference type="SAM" id="MobiDB-lite"/>
    </source>
</evidence>
<evidence type="ECO:0000256" key="6">
    <source>
        <dbReference type="ARBA" id="ARBA00022989"/>
    </source>
</evidence>
<evidence type="ECO:0000256" key="9">
    <source>
        <dbReference type="ARBA" id="ARBA00023273"/>
    </source>
</evidence>
<dbReference type="GO" id="GO:0098797">
    <property type="term" value="C:plasma membrane protein complex"/>
    <property type="evidence" value="ECO:0007669"/>
    <property type="project" value="TreeGrafter"/>
</dbReference>
<keyword evidence="14" id="KW-1185">Reference proteome</keyword>
<feature type="region of interest" description="Disordered" evidence="11">
    <location>
        <begin position="738"/>
        <end position="770"/>
    </location>
</feature>
<name>A0A7D9HCV8_PARCT</name>
<evidence type="ECO:0000256" key="12">
    <source>
        <dbReference type="SAM" id="Phobius"/>
    </source>
</evidence>
<keyword evidence="6 12" id="KW-1133">Transmembrane helix</keyword>
<dbReference type="GO" id="GO:0007224">
    <property type="term" value="P:smoothened signaling pathway"/>
    <property type="evidence" value="ECO:0007669"/>
    <property type="project" value="InterPro"/>
</dbReference>
<evidence type="ECO:0000256" key="10">
    <source>
        <dbReference type="SAM" id="Coils"/>
    </source>
</evidence>
<keyword evidence="10" id="KW-0175">Coiled coil</keyword>
<keyword evidence="8" id="KW-0206">Cytoskeleton</keyword>
<dbReference type="OrthoDB" id="5977401at2759"/>
<evidence type="ECO:0000256" key="1">
    <source>
        <dbReference type="ARBA" id="ARBA00004120"/>
    </source>
</evidence>
<dbReference type="AlphaFoldDB" id="A0A7D9HCV8"/>
<dbReference type="InterPro" id="IPR026501">
    <property type="entry name" value="Limbin/EVC"/>
</dbReference>
<evidence type="ECO:0000313" key="13">
    <source>
        <dbReference type="EMBL" id="CAB3980325.1"/>
    </source>
</evidence>
<feature type="transmembrane region" description="Helical" evidence="12">
    <location>
        <begin position="134"/>
        <end position="154"/>
    </location>
</feature>
<accession>A0A7D9HCV8</accession>
<evidence type="ECO:0000256" key="5">
    <source>
        <dbReference type="ARBA" id="ARBA00022692"/>
    </source>
</evidence>
<dbReference type="PANTHER" id="PTHR16795">
    <property type="entry name" value="LIMBIN/ELLIS-VAN CREVELD PROTEIN"/>
    <property type="match status" value="1"/>
</dbReference>
<keyword evidence="4" id="KW-0963">Cytoplasm</keyword>
<dbReference type="GO" id="GO:0060170">
    <property type="term" value="C:ciliary membrane"/>
    <property type="evidence" value="ECO:0007669"/>
    <property type="project" value="TreeGrafter"/>
</dbReference>
<organism evidence="13 14">
    <name type="scientific">Paramuricea clavata</name>
    <name type="common">Red gorgonian</name>
    <name type="synonym">Violescent sea-whip</name>
    <dbReference type="NCBI Taxonomy" id="317549"/>
    <lineage>
        <taxon>Eukaryota</taxon>
        <taxon>Metazoa</taxon>
        <taxon>Cnidaria</taxon>
        <taxon>Anthozoa</taxon>
        <taxon>Octocorallia</taxon>
        <taxon>Malacalcyonacea</taxon>
        <taxon>Plexauridae</taxon>
        <taxon>Paramuricea</taxon>
    </lineage>
</organism>
<keyword evidence="9" id="KW-0966">Cell projection</keyword>
<gene>
    <name evidence="13" type="ORF">PACLA_8A082367</name>
</gene>
<evidence type="ECO:0000313" key="14">
    <source>
        <dbReference type="Proteomes" id="UP001152795"/>
    </source>
</evidence>
<dbReference type="PANTHER" id="PTHR16795:SF13">
    <property type="entry name" value="EVC COMPLEX MEMBER EVC"/>
    <property type="match status" value="1"/>
</dbReference>
<dbReference type="Proteomes" id="UP001152795">
    <property type="component" value="Unassembled WGS sequence"/>
</dbReference>
<proteinExistence type="predicted"/>
<evidence type="ECO:0000256" key="2">
    <source>
        <dbReference type="ARBA" id="ARBA00004162"/>
    </source>
</evidence>
<evidence type="ECO:0000256" key="8">
    <source>
        <dbReference type="ARBA" id="ARBA00023212"/>
    </source>
</evidence>
<evidence type="ECO:0000256" key="3">
    <source>
        <dbReference type="ARBA" id="ARBA00022475"/>
    </source>
</evidence>
<keyword evidence="7 12" id="KW-0472">Membrane</keyword>
<dbReference type="EMBL" id="CACRXK020000280">
    <property type="protein sequence ID" value="CAB3980325.1"/>
    <property type="molecule type" value="Genomic_DNA"/>
</dbReference>
<sequence length="1027" mass="120157">MSTISNMAAAYVPSDCTVLNVIEWLPRDDTLPGFVVLTFLGFFVIGAILALLVVRCAAREVEVKRRREASVSAPRGPSKNVWIFGYKVYIAIVLVLLFIFLINLFVVQIMFATRENDEMSRSEKHMSEKFSGSVWLWAILAALFLLPIFGYLALRCIMFPGMCQALNHKYEEHNQRKRAEKQKKKAKAKTKEHIVLVHIEKQEDTKRSTTFFTQNKISPLPATEEDGFIQDDAGSKATSDTSLRSDAHIAEEETASTETEEYGFSIIEILTKTSSEQMEVELQGQDLKSVIEMEDNLLKQKGETFVHIWRMILDVLFNNGRISEIYRRESIAKLEQAVEDIHRNNELEHEKESKRLRSEIEDPSQLEEALESLHSSYSKKIVSEFTELQNSAANDLKEKSQLSEEEANAIIMKVQSNLAASEKFFVEEQTRQSMVLQEKLLRRQALVQLRDQMNDQETEAIENLPKKHREAFDKLCQDNQNLESQRDEILSEYEQDLARLQENHEHNVLAQQNKLALKLKQKREERIQLLALRQQQEKEEHYKKTCQQVSEGEMDLEAFVQEQTNLKKKHTMEREDEEGQADKTEAEELERLRQHLEEEREKKIQSYEENIVKKMATMAQLSNEDVQQFMEEHRKDMAVYNDKLEETKSQQRSQLKERIEARKAKLERERAQHKNEQTQLITQQEEVIDQVLKMQVGLTEEARKQVMAEHEQNLMNLNNHLQITRLRQQKRLEERLAQRKAKLAEMKKSQEEELSRNDPDKQESLAKEQNKAYEEEIKKLENEHDKALEDLRRRLALETEEALKEQDKKLGEILGKHQVGVARRDEIIRRQNETIKAIEEKMVDKITKEGTFAENTTEKILKQHQRQIIKLETKINEAKQAQERNMYQKLEAKRLKKEKALSAEMNDKAEQQKKKGVRSATRVMMNSLAQTQLKHKLEELRREMEMELSKQKEELNRIMEEKLMEELQLHEKNFITQLASISHMNEEEIAKICKEAVTESGGDQQTSKKISKDLRKRIRNTKQDAVV</sequence>
<evidence type="ECO:0000256" key="7">
    <source>
        <dbReference type="ARBA" id="ARBA00023136"/>
    </source>
</evidence>
<keyword evidence="3" id="KW-1003">Cell membrane</keyword>
<feature type="region of interest" description="Disordered" evidence="11">
    <location>
        <begin position="567"/>
        <end position="586"/>
    </location>
</feature>
<feature type="transmembrane region" description="Helical" evidence="12">
    <location>
        <begin position="34"/>
        <end position="58"/>
    </location>
</feature>
<feature type="region of interest" description="Disordered" evidence="11">
    <location>
        <begin position="998"/>
        <end position="1027"/>
    </location>
</feature>
<comment type="subcellular location">
    <subcellularLocation>
        <location evidence="2">Cell membrane</location>
        <topology evidence="2">Single-pass membrane protein</topology>
    </subcellularLocation>
    <subcellularLocation>
        <location evidence="1">Cytoplasm</location>
        <location evidence="1">Cytoskeleton</location>
        <location evidence="1">Cilium basal body</location>
    </subcellularLocation>
</comment>
<feature type="coiled-coil region" evidence="10">
    <location>
        <begin position="472"/>
        <end position="539"/>
    </location>
</feature>
<keyword evidence="5 12" id="KW-0812">Transmembrane</keyword>
<reference evidence="13" key="1">
    <citation type="submission" date="2020-04" db="EMBL/GenBank/DDBJ databases">
        <authorList>
            <person name="Alioto T."/>
            <person name="Alioto T."/>
            <person name="Gomez Garrido J."/>
        </authorList>
    </citation>
    <scope>NUCLEOTIDE SEQUENCE</scope>
    <source>
        <strain evidence="13">A484AB</strain>
    </source>
</reference>
<evidence type="ECO:0000256" key="4">
    <source>
        <dbReference type="ARBA" id="ARBA00022490"/>
    </source>
</evidence>